<comment type="caution">
    <text evidence="1">The sequence shown here is derived from an EMBL/GenBank/DDBJ whole genome shotgun (WGS) entry which is preliminary data.</text>
</comment>
<dbReference type="EMBL" id="AOTD01000063">
    <property type="protein sequence ID" value="EMG31163.1"/>
    <property type="molecule type" value="Genomic_DNA"/>
</dbReference>
<protein>
    <submittedName>
        <fullName evidence="1">LVIVD repeat-containing protein</fullName>
    </submittedName>
</protein>
<dbReference type="STRING" id="1073353.H740_02692"/>
<accession>M3JCW3</accession>
<evidence type="ECO:0000313" key="1">
    <source>
        <dbReference type="EMBL" id="EMG31163.1"/>
    </source>
</evidence>
<dbReference type="Proteomes" id="UP000011782">
    <property type="component" value="Unassembled WGS sequence"/>
</dbReference>
<dbReference type="PATRIC" id="fig|1073353.3.peg.577"/>
<dbReference type="RefSeq" id="WP_004322329.1">
    <property type="nucleotide sequence ID" value="NZ_AOTD01000063.1"/>
</dbReference>
<dbReference type="OrthoDB" id="31329at72294"/>
<organism evidence="1 2">
    <name type="scientific">Campylobacter showae CC57C</name>
    <dbReference type="NCBI Taxonomy" id="1073353"/>
    <lineage>
        <taxon>Bacteria</taxon>
        <taxon>Pseudomonadati</taxon>
        <taxon>Campylobacterota</taxon>
        <taxon>Epsilonproteobacteria</taxon>
        <taxon>Campylobacterales</taxon>
        <taxon>Campylobacteraceae</taxon>
        <taxon>Campylobacter</taxon>
    </lineage>
</organism>
<reference evidence="1 2" key="1">
    <citation type="submission" date="2013-02" db="EMBL/GenBank/DDBJ databases">
        <title>Co-occurrence of anaerobic bacteria in colorectal carcinomas.</title>
        <authorList>
            <person name="Holt R.A."/>
            <person name="Warren R.L."/>
            <person name="Allen-Vercoe E."/>
            <person name="Pleasance S."/>
            <person name="Freeman D.J."/>
            <person name="Watson P."/>
            <person name="Moore R."/>
            <person name="Cochrane K."/>
        </authorList>
    </citation>
    <scope>NUCLEOTIDE SEQUENCE [LARGE SCALE GENOMIC DNA]</scope>
    <source>
        <strain evidence="1 2">CC57C</strain>
    </source>
</reference>
<sequence>MTAQDKNETIKPISENAAFILGSGNDEVKFSPADLNVYYLGSGDDRAEKSMGAGIFIFETGWGRDEILLSPEELHTVIDTGKIVDYDGSYPYRFRSFFVFGNGIKSEDMRWRREVRLLKFGRDVPRARGHRRGRAKGVKIFTKSL</sequence>
<gene>
    <name evidence="1" type="ORF">H740_02692</name>
</gene>
<name>M3JCW3_9BACT</name>
<evidence type="ECO:0000313" key="2">
    <source>
        <dbReference type="Proteomes" id="UP000011782"/>
    </source>
</evidence>
<proteinExistence type="predicted"/>
<dbReference type="AlphaFoldDB" id="M3JCW3"/>